<proteinExistence type="inferred from homology"/>
<dbReference type="KEGG" id="sphc:CVN68_04830"/>
<keyword evidence="9" id="KW-1185">Reference proteome</keyword>
<evidence type="ECO:0000256" key="5">
    <source>
        <dbReference type="ARBA" id="ARBA00023098"/>
    </source>
</evidence>
<gene>
    <name evidence="8" type="ORF">CVN68_04830</name>
</gene>
<dbReference type="GO" id="GO:0032259">
    <property type="term" value="P:methylation"/>
    <property type="evidence" value="ECO:0007669"/>
    <property type="project" value="UniProtKB-KW"/>
</dbReference>
<feature type="active site" evidence="6">
    <location>
        <position position="392"/>
    </location>
</feature>
<keyword evidence="4" id="KW-0949">S-adenosyl-L-methionine</keyword>
<evidence type="ECO:0000256" key="3">
    <source>
        <dbReference type="ARBA" id="ARBA00022679"/>
    </source>
</evidence>
<dbReference type="PIRSF" id="PIRSF003085">
    <property type="entry name" value="CMAS"/>
    <property type="match status" value="1"/>
</dbReference>
<evidence type="ECO:0000256" key="1">
    <source>
        <dbReference type="ARBA" id="ARBA00010815"/>
    </source>
</evidence>
<dbReference type="OrthoDB" id="9782855at2"/>
<dbReference type="CDD" id="cd02440">
    <property type="entry name" value="AdoMet_MTases"/>
    <property type="match status" value="1"/>
</dbReference>
<dbReference type="PANTHER" id="PTHR43667:SF2">
    <property type="entry name" value="FATTY ACID C-METHYL TRANSFERASE"/>
    <property type="match status" value="1"/>
</dbReference>
<dbReference type="Pfam" id="PF02353">
    <property type="entry name" value="CMAS"/>
    <property type="match status" value="1"/>
</dbReference>
<dbReference type="GO" id="GO:0008610">
    <property type="term" value="P:lipid biosynthetic process"/>
    <property type="evidence" value="ECO:0007669"/>
    <property type="project" value="InterPro"/>
</dbReference>
<reference evidence="8 9" key="1">
    <citation type="submission" date="2017-11" db="EMBL/GenBank/DDBJ databases">
        <title>Complete genome sequence of Sphingomonas sp. Strain Cra20, a psychrotolerant potential plant growth promoting rhizobacteria.</title>
        <authorList>
            <person name="Luo Y."/>
        </authorList>
    </citation>
    <scope>NUCLEOTIDE SEQUENCE [LARGE SCALE GENOMIC DNA]</scope>
    <source>
        <strain evidence="8 9">Cra20</strain>
    </source>
</reference>
<dbReference type="EMBL" id="CP024923">
    <property type="protein sequence ID" value="ATY34424.1"/>
    <property type="molecule type" value="Genomic_DNA"/>
</dbReference>
<feature type="region of interest" description="Disordered" evidence="7">
    <location>
        <begin position="1"/>
        <end position="20"/>
    </location>
</feature>
<dbReference type="InterPro" id="IPR050723">
    <property type="entry name" value="CFA/CMAS"/>
</dbReference>
<keyword evidence="2 8" id="KW-0489">Methyltransferase</keyword>
<dbReference type="InterPro" id="IPR003333">
    <property type="entry name" value="CMAS"/>
</dbReference>
<evidence type="ECO:0000256" key="4">
    <source>
        <dbReference type="ARBA" id="ARBA00022691"/>
    </source>
</evidence>
<dbReference type="SUPFAM" id="SSF53335">
    <property type="entry name" value="S-adenosyl-L-methionine-dependent methyltransferases"/>
    <property type="match status" value="1"/>
</dbReference>
<keyword evidence="3 8" id="KW-0808">Transferase</keyword>
<dbReference type="GO" id="GO:0008168">
    <property type="term" value="F:methyltransferase activity"/>
    <property type="evidence" value="ECO:0007669"/>
    <property type="project" value="UniProtKB-KW"/>
</dbReference>
<evidence type="ECO:0000256" key="6">
    <source>
        <dbReference type="PIRSR" id="PIRSR003085-1"/>
    </source>
</evidence>
<dbReference type="InterPro" id="IPR029063">
    <property type="entry name" value="SAM-dependent_MTases_sf"/>
</dbReference>
<protein>
    <submittedName>
        <fullName evidence="8">SAM-dependent methyltransferase</fullName>
    </submittedName>
</protein>
<accession>A0A2K8MMT6</accession>
<dbReference type="PANTHER" id="PTHR43667">
    <property type="entry name" value="CYCLOPROPANE-FATTY-ACYL-PHOSPHOLIPID SYNTHASE"/>
    <property type="match status" value="1"/>
</dbReference>
<name>A0A2K8MMT6_9SPHN</name>
<evidence type="ECO:0000313" key="8">
    <source>
        <dbReference type="EMBL" id="ATY34424.1"/>
    </source>
</evidence>
<evidence type="ECO:0000313" key="9">
    <source>
        <dbReference type="Proteomes" id="UP000229081"/>
    </source>
</evidence>
<dbReference type="Gene3D" id="3.40.50.150">
    <property type="entry name" value="Vaccinia Virus protein VP39"/>
    <property type="match status" value="1"/>
</dbReference>
<evidence type="ECO:0000256" key="7">
    <source>
        <dbReference type="SAM" id="MobiDB-lite"/>
    </source>
</evidence>
<keyword evidence="5" id="KW-0443">Lipid metabolism</keyword>
<dbReference type="AlphaFoldDB" id="A0A2K8MMT6"/>
<evidence type="ECO:0000256" key="2">
    <source>
        <dbReference type="ARBA" id="ARBA00022603"/>
    </source>
</evidence>
<comment type="similarity">
    <text evidence="1">Belongs to the CFA/CMAS family.</text>
</comment>
<organism evidence="8 9">
    <name type="scientific">Sphingomonas psychrotolerans</name>
    <dbReference type="NCBI Taxonomy" id="1327635"/>
    <lineage>
        <taxon>Bacteria</taxon>
        <taxon>Pseudomonadati</taxon>
        <taxon>Pseudomonadota</taxon>
        <taxon>Alphaproteobacteria</taxon>
        <taxon>Sphingomonadales</taxon>
        <taxon>Sphingomonadaceae</taxon>
        <taxon>Sphingomonas</taxon>
    </lineage>
</organism>
<sequence>MNAPTGGQGRRQQTGRSGGPLALFAPVFHRQLDRLDRGIAEGSLELLLPNGRARLLGGRSDGPAAVVDLRSWRALLRLALEGSSGWYEAWAAGEWASPDPVQLFALFSRNRAGLAPPARATGPWRLAKRLWHWARRNHRGGSRRNIQFHYDLGNDFYRPWLDKGMTYSSARFADPGQSLESAQQAKLQAMLERTATAPGDTILEIGCGWGSFAELAARAGRRVHGITLSIEQKAWAEARTAGLDRASFALTDYRDVTGRYDAVVSIEMAEAVGREYWPAYLSAIARVLKPGGRAALQVILFDDALFEGYANNVDFIQRYIFPGGLLIRESEFRRLAASNGLDWRNRAAFGLDYAETLKRWRENFDAAAAARILPAQFDARFVALWRYYLKYCEGGFRGGGIDVVQVTLVKEG</sequence>
<dbReference type="Proteomes" id="UP000229081">
    <property type="component" value="Chromosome"/>
</dbReference>
<dbReference type="RefSeq" id="WP_100284211.1">
    <property type="nucleotide sequence ID" value="NZ_CP024923.1"/>
</dbReference>